<comment type="caution">
    <text evidence="2">The sequence shown here is derived from an EMBL/GenBank/DDBJ whole genome shotgun (WGS) entry which is preliminary data.</text>
</comment>
<dbReference type="InterPro" id="IPR006680">
    <property type="entry name" value="Amidohydro-rel"/>
</dbReference>
<dbReference type="InterPro" id="IPR032466">
    <property type="entry name" value="Metal_Hydrolase"/>
</dbReference>
<evidence type="ECO:0000259" key="1">
    <source>
        <dbReference type="Pfam" id="PF01979"/>
    </source>
</evidence>
<dbReference type="AlphaFoldDB" id="A0A3N0AI08"/>
<dbReference type="Gene3D" id="1.20.58.520">
    <property type="entry name" value="Amidohydrolase"/>
    <property type="match status" value="1"/>
</dbReference>
<feature type="domain" description="Amidohydrolase-related" evidence="1">
    <location>
        <begin position="61"/>
        <end position="416"/>
    </location>
</feature>
<keyword evidence="2" id="KW-0378">Hydrolase</keyword>
<gene>
    <name evidence="2" type="ORF">DMP07_01260</name>
</gene>
<evidence type="ECO:0000313" key="2">
    <source>
        <dbReference type="EMBL" id="RNL21759.1"/>
    </source>
</evidence>
<dbReference type="GO" id="GO:0016810">
    <property type="term" value="F:hydrolase activity, acting on carbon-nitrogen (but not peptide) bonds"/>
    <property type="evidence" value="ECO:0007669"/>
    <property type="project" value="InterPro"/>
</dbReference>
<dbReference type="PANTHER" id="PTHR43135">
    <property type="entry name" value="ALPHA-D-RIBOSE 1-METHYLPHOSPHONATE 5-TRIPHOSPHATE DIPHOSPHATASE"/>
    <property type="match status" value="1"/>
</dbReference>
<dbReference type="InterPro" id="IPR051781">
    <property type="entry name" value="Metallo-dep_Hydrolase"/>
</dbReference>
<dbReference type="EMBL" id="QICB01000001">
    <property type="protein sequence ID" value="RNL21759.1"/>
    <property type="molecule type" value="Genomic_DNA"/>
</dbReference>
<organism evidence="2 3">
    <name type="scientific">Slackia faecicanis</name>
    <dbReference type="NCBI Taxonomy" id="255723"/>
    <lineage>
        <taxon>Bacteria</taxon>
        <taxon>Bacillati</taxon>
        <taxon>Actinomycetota</taxon>
        <taxon>Coriobacteriia</taxon>
        <taxon>Eggerthellales</taxon>
        <taxon>Eggerthellaceae</taxon>
        <taxon>Slackia</taxon>
    </lineage>
</organism>
<dbReference type="Pfam" id="PF01979">
    <property type="entry name" value="Amidohydro_1"/>
    <property type="match status" value="1"/>
</dbReference>
<dbReference type="SUPFAM" id="SSF51556">
    <property type="entry name" value="Metallo-dependent hydrolases"/>
    <property type="match status" value="1"/>
</dbReference>
<accession>A0A3N0AI08</accession>
<dbReference type="PANTHER" id="PTHR43135:SF3">
    <property type="entry name" value="ALPHA-D-RIBOSE 1-METHYLPHOSPHONATE 5-TRIPHOSPHATE DIPHOSPHATASE"/>
    <property type="match status" value="1"/>
</dbReference>
<dbReference type="RefSeq" id="WP_123197600.1">
    <property type="nucleotide sequence ID" value="NZ_QICB01000001.1"/>
</dbReference>
<dbReference type="InterPro" id="IPR011059">
    <property type="entry name" value="Metal-dep_hydrolase_composite"/>
</dbReference>
<dbReference type="Gene3D" id="2.30.40.10">
    <property type="entry name" value="Urease, subunit C, domain 1"/>
    <property type="match status" value="2"/>
</dbReference>
<keyword evidence="3" id="KW-1185">Reference proteome</keyword>
<evidence type="ECO:0000313" key="3">
    <source>
        <dbReference type="Proteomes" id="UP000267368"/>
    </source>
</evidence>
<dbReference type="OrthoDB" id="3189065at2"/>
<protein>
    <submittedName>
        <fullName evidence="2">Amidohydrolase</fullName>
    </submittedName>
</protein>
<dbReference type="Gene3D" id="3.40.50.10910">
    <property type="entry name" value="Amidohydrolase"/>
    <property type="match status" value="1"/>
</dbReference>
<sequence length="449" mass="47212">MAHSSAKIVFTDATVLDGTKEMKPQPHTTVVVENGKIARIARDGEVDVPADARVVDLGGAYLMPGLINMHVHFCGSGKPVSAGDAGSLMKKIDNPVGRAILRRIIKKHAQTQLASGVTTVRGAGDPLLSDIAVRDAIESGRYVGPRIVAPGTGVTVPNGHGAGLFAQVAASPQEAAEQVRDLAKNGADVIKLFITGGVFDAVEPGEPGVLRMSLDVAKAACAAAHNAGLPVMAHVESAEGVRVALEAGVDTVEHGAPMTPEIIELYRGGVAQLEGRKPSVTCTISPALPFALLDPAKTNSTEVQKVNGDIVCAGIIESARSAVEHGIPVGLGTDSSCPYVTHYDMWREAAYFAKYVGVDNAFALHTATQANAELLGLGQVTGRIAEGYDADILITDGNPLEDLAALRVPRRVMVRGVFADDLRVKRLKELDEDLDWIMAQPAESLRAQR</sequence>
<dbReference type="SUPFAM" id="SSF51338">
    <property type="entry name" value="Composite domain of metallo-dependent hydrolases"/>
    <property type="match status" value="2"/>
</dbReference>
<dbReference type="Proteomes" id="UP000267368">
    <property type="component" value="Unassembled WGS sequence"/>
</dbReference>
<reference evidence="3" key="1">
    <citation type="submission" date="2018-05" db="EMBL/GenBank/DDBJ databases">
        <title>Genome Sequencing of selected type strains of the family Eggerthellaceae.</title>
        <authorList>
            <person name="Danylec N."/>
            <person name="Stoll D.A."/>
            <person name="Doetsch A."/>
            <person name="Huch M."/>
        </authorList>
    </citation>
    <scope>NUCLEOTIDE SEQUENCE [LARGE SCALE GENOMIC DNA]</scope>
    <source>
        <strain evidence="3">DSM 17537</strain>
    </source>
</reference>
<name>A0A3N0AI08_9ACTN</name>
<proteinExistence type="predicted"/>